<dbReference type="PANTHER" id="PTHR30636">
    <property type="entry name" value="UPF0701 PROTEIN YICC"/>
    <property type="match status" value="1"/>
</dbReference>
<sequence>MIKSMTGYGQAVVETDEARLMVEMRSVNHRFLDISARMPRDWTAMEELVKKQVGRYVKRGKVDLFVSFETTVSRGNQVSVDWTLADEYARVHQLFVERYQLAECQLTALEMMNLPEVISVEESKDEAELVQKMLIEAVDYACQSFLHMRQSEGNYLREELTKRIRLVMRFVDNIKERGPLVAASYQERLGRRMEELLAGRWEADEGKILTEVASFAERADVDEEITRLHSHCKQFLSALEATDSVGRKLDFLVQEMNREVNTIGSKAHDLQISQKVVELKAELEKMREQVQNIE</sequence>
<comment type="similarity">
    <text evidence="5">Belongs to the YicC/YloC family.</text>
</comment>
<keyword evidence="9" id="KW-1185">Reference proteome</keyword>
<proteinExistence type="inferred from homology"/>
<keyword evidence="2" id="KW-0540">Nuclease</keyword>
<dbReference type="AlphaFoldDB" id="A0A419SJL5"/>
<feature type="domain" description="Endoribonuclease YicC-like C-terminal" evidence="7">
    <location>
        <begin position="174"/>
        <end position="294"/>
    </location>
</feature>
<dbReference type="GO" id="GO:0016787">
    <property type="term" value="F:hydrolase activity"/>
    <property type="evidence" value="ECO:0007669"/>
    <property type="project" value="UniProtKB-KW"/>
</dbReference>
<evidence type="ECO:0000256" key="1">
    <source>
        <dbReference type="ARBA" id="ARBA00001968"/>
    </source>
</evidence>
<dbReference type="RefSeq" id="WP_120189398.1">
    <property type="nucleotide sequence ID" value="NZ_MCHY01000008.1"/>
</dbReference>
<evidence type="ECO:0000256" key="2">
    <source>
        <dbReference type="ARBA" id="ARBA00022722"/>
    </source>
</evidence>
<keyword evidence="4" id="KW-0378">Hydrolase</keyword>
<accession>A0A419SJL5</accession>
<evidence type="ECO:0000256" key="4">
    <source>
        <dbReference type="ARBA" id="ARBA00022801"/>
    </source>
</evidence>
<dbReference type="OrthoDB" id="9771229at2"/>
<evidence type="ECO:0000256" key="5">
    <source>
        <dbReference type="ARBA" id="ARBA00035648"/>
    </source>
</evidence>
<dbReference type="GO" id="GO:0004521">
    <property type="term" value="F:RNA endonuclease activity"/>
    <property type="evidence" value="ECO:0007669"/>
    <property type="project" value="InterPro"/>
</dbReference>
<dbReference type="EMBL" id="MCHY01000008">
    <property type="protein sequence ID" value="RKD24136.1"/>
    <property type="molecule type" value="Genomic_DNA"/>
</dbReference>
<dbReference type="NCBIfam" id="TIGR00255">
    <property type="entry name" value="YicC/YloC family endoribonuclease"/>
    <property type="match status" value="1"/>
</dbReference>
<organism evidence="8 9">
    <name type="scientific">Ammoniphilus oxalaticus</name>
    <dbReference type="NCBI Taxonomy" id="66863"/>
    <lineage>
        <taxon>Bacteria</taxon>
        <taxon>Bacillati</taxon>
        <taxon>Bacillota</taxon>
        <taxon>Bacilli</taxon>
        <taxon>Bacillales</taxon>
        <taxon>Paenibacillaceae</taxon>
        <taxon>Aneurinibacillus group</taxon>
        <taxon>Ammoniphilus</taxon>
    </lineage>
</organism>
<evidence type="ECO:0000313" key="9">
    <source>
        <dbReference type="Proteomes" id="UP000284219"/>
    </source>
</evidence>
<keyword evidence="3" id="KW-0255">Endonuclease</keyword>
<reference evidence="8 9" key="1">
    <citation type="submission" date="2016-08" db="EMBL/GenBank/DDBJ databases">
        <title>Novel Firmicute Genomes.</title>
        <authorList>
            <person name="Poppleton D.I."/>
            <person name="Gribaldo S."/>
        </authorList>
    </citation>
    <scope>NUCLEOTIDE SEQUENCE [LARGE SCALE GENOMIC DNA]</scope>
    <source>
        <strain evidence="8 9">RAOx-1</strain>
    </source>
</reference>
<dbReference type="InterPro" id="IPR005229">
    <property type="entry name" value="YicC/YloC-like"/>
</dbReference>
<name>A0A419SJL5_9BACL</name>
<dbReference type="InterPro" id="IPR013527">
    <property type="entry name" value="YicC-like_N"/>
</dbReference>
<dbReference type="Pfam" id="PF03755">
    <property type="entry name" value="YicC-like_N"/>
    <property type="match status" value="1"/>
</dbReference>
<evidence type="ECO:0000256" key="3">
    <source>
        <dbReference type="ARBA" id="ARBA00022759"/>
    </source>
</evidence>
<evidence type="ECO:0000259" key="6">
    <source>
        <dbReference type="Pfam" id="PF03755"/>
    </source>
</evidence>
<protein>
    <submittedName>
        <fullName evidence="8">YicC family protein</fullName>
    </submittedName>
</protein>
<evidence type="ECO:0000313" key="8">
    <source>
        <dbReference type="EMBL" id="RKD24136.1"/>
    </source>
</evidence>
<comment type="caution">
    <text evidence="8">The sequence shown here is derived from an EMBL/GenBank/DDBJ whole genome shotgun (WGS) entry which is preliminary data.</text>
</comment>
<feature type="domain" description="Endoribonuclease YicC-like N-terminal" evidence="6">
    <location>
        <begin position="2"/>
        <end position="157"/>
    </location>
</feature>
<comment type="cofactor">
    <cofactor evidence="1">
        <name>a divalent metal cation</name>
        <dbReference type="ChEBI" id="CHEBI:60240"/>
    </cofactor>
</comment>
<dbReference type="Proteomes" id="UP000284219">
    <property type="component" value="Unassembled WGS sequence"/>
</dbReference>
<evidence type="ECO:0000259" key="7">
    <source>
        <dbReference type="Pfam" id="PF08340"/>
    </source>
</evidence>
<dbReference type="PANTHER" id="PTHR30636:SF3">
    <property type="entry name" value="UPF0701 PROTEIN YICC"/>
    <property type="match status" value="1"/>
</dbReference>
<gene>
    <name evidence="8" type="ORF">BEP19_06935</name>
</gene>
<dbReference type="InterPro" id="IPR013551">
    <property type="entry name" value="YicC-like_C"/>
</dbReference>
<dbReference type="Pfam" id="PF08340">
    <property type="entry name" value="YicC-like_C"/>
    <property type="match status" value="1"/>
</dbReference>